<keyword evidence="2" id="KW-1185">Reference proteome</keyword>
<dbReference type="SUPFAM" id="SSF53756">
    <property type="entry name" value="UDP-Glycosyltransferase/glycogen phosphorylase"/>
    <property type="match status" value="1"/>
</dbReference>
<gene>
    <name evidence="1" type="ORF">SE15_02055</name>
</gene>
<name>A0A0P6YMM1_9CHLR</name>
<dbReference type="AlphaFoldDB" id="A0A0P6YMM1"/>
<sequence length="548" mass="63282">MKTNGKELLKEVLGSLPFAAELYWMVRQGGNKPIQSRFVLRNLQNALPQMVAQAQVLREKASPGREVFIFATLHYWIEHAALLAISLAAQGHRVTLAFLPYGDWYTPINRFDLRRQNAYARKVLSGAEGLINVVSFVSLRAPYTHLPPELEEAVRQVSVFDTQYTLQVEEVDLESDLYRLRYLRNKDAAQAALAWLKQHRPDVAIIPNGTIQELGVVYRVARYLKIPTVTYEFGDQRQRIWLAQNAEVMRQETDALWQARKDIPLTDDELERMRALLMARRRATRWENFARLWQGVPAQGGMQARAALGLDERPVVLLATNVLGDSLTLGRQIFSKTMTEWISRTVQYFIGRPDVQLVIRVHPGEVLTRGQSMADIIHHLLPRLPEHIRLIRPKDPINTYDLVEVADLGLVYTTTVGLEMAMHGLPVIVTGQTHYRQRGFTYDPDSWVSYFKLLGQILENPAAYRLNREQIQLAWQYAYRFFFEYPQPFPWHLVRMWEDYQTRPLASVLEGEEYDLYAPTFRYLIGEPIEWTVSPQMVAYNAREGANA</sequence>
<dbReference type="STRING" id="869279.SE15_02055"/>
<accession>A0A0P6YMM1</accession>
<dbReference type="InterPro" id="IPR007833">
    <property type="entry name" value="Capsule_polysaccharide_synth"/>
</dbReference>
<dbReference type="EMBL" id="LGKO01000002">
    <property type="protein sequence ID" value="KPL83998.1"/>
    <property type="molecule type" value="Genomic_DNA"/>
</dbReference>
<dbReference type="Pfam" id="PF05159">
    <property type="entry name" value="Capsule_synth"/>
    <property type="match status" value="1"/>
</dbReference>
<dbReference type="RefSeq" id="WP_054520432.1">
    <property type="nucleotide sequence ID" value="NZ_LGKO01000002.1"/>
</dbReference>
<dbReference type="GO" id="GO:0000271">
    <property type="term" value="P:polysaccharide biosynthetic process"/>
    <property type="evidence" value="ECO:0007669"/>
    <property type="project" value="InterPro"/>
</dbReference>
<evidence type="ECO:0000313" key="2">
    <source>
        <dbReference type="Proteomes" id="UP000050544"/>
    </source>
</evidence>
<reference evidence="1 2" key="1">
    <citation type="submission" date="2015-07" db="EMBL/GenBank/DDBJ databases">
        <title>Whole genome sequence of Thermanaerothrix daxensis DSM 23592.</title>
        <authorList>
            <person name="Hemp J."/>
            <person name="Ward L.M."/>
            <person name="Pace L.A."/>
            <person name="Fischer W.W."/>
        </authorList>
    </citation>
    <scope>NUCLEOTIDE SEQUENCE [LARGE SCALE GENOMIC DNA]</scope>
    <source>
        <strain evidence="1 2">GNS-1</strain>
    </source>
</reference>
<dbReference type="OrthoDB" id="139281at2"/>
<comment type="caution">
    <text evidence="1">The sequence shown here is derived from an EMBL/GenBank/DDBJ whole genome shotgun (WGS) entry which is preliminary data.</text>
</comment>
<dbReference type="GO" id="GO:0015774">
    <property type="term" value="P:polysaccharide transport"/>
    <property type="evidence" value="ECO:0007669"/>
    <property type="project" value="InterPro"/>
</dbReference>
<evidence type="ECO:0000313" key="1">
    <source>
        <dbReference type="EMBL" id="KPL83998.1"/>
    </source>
</evidence>
<protein>
    <recommendedName>
        <fullName evidence="3">Capsule biosynthesis protein</fullName>
    </recommendedName>
</protein>
<dbReference type="Proteomes" id="UP000050544">
    <property type="component" value="Unassembled WGS sequence"/>
</dbReference>
<organism evidence="1 2">
    <name type="scientific">Thermanaerothrix daxensis</name>
    <dbReference type="NCBI Taxonomy" id="869279"/>
    <lineage>
        <taxon>Bacteria</taxon>
        <taxon>Bacillati</taxon>
        <taxon>Chloroflexota</taxon>
        <taxon>Anaerolineae</taxon>
        <taxon>Anaerolineales</taxon>
        <taxon>Anaerolineaceae</taxon>
        <taxon>Thermanaerothrix</taxon>
    </lineage>
</organism>
<proteinExistence type="predicted"/>
<evidence type="ECO:0008006" key="3">
    <source>
        <dbReference type="Google" id="ProtNLM"/>
    </source>
</evidence>